<organism evidence="2 3">
    <name type="scientific">Penicillium atrosanguineum</name>
    <dbReference type="NCBI Taxonomy" id="1132637"/>
    <lineage>
        <taxon>Eukaryota</taxon>
        <taxon>Fungi</taxon>
        <taxon>Dikarya</taxon>
        <taxon>Ascomycota</taxon>
        <taxon>Pezizomycotina</taxon>
        <taxon>Eurotiomycetes</taxon>
        <taxon>Eurotiomycetidae</taxon>
        <taxon>Eurotiales</taxon>
        <taxon>Aspergillaceae</taxon>
        <taxon>Penicillium</taxon>
    </lineage>
</organism>
<comment type="caution">
    <text evidence="2">The sequence shown here is derived from an EMBL/GenBank/DDBJ whole genome shotgun (WGS) entry which is preliminary data.</text>
</comment>
<dbReference type="Proteomes" id="UP001147746">
    <property type="component" value="Unassembled WGS sequence"/>
</dbReference>
<dbReference type="EMBL" id="JAPZBO010000002">
    <property type="protein sequence ID" value="KAJ5324899.1"/>
    <property type="molecule type" value="Genomic_DNA"/>
</dbReference>
<protein>
    <submittedName>
        <fullName evidence="2">Uncharacterized protein</fullName>
    </submittedName>
</protein>
<reference evidence="2" key="1">
    <citation type="submission" date="2022-12" db="EMBL/GenBank/DDBJ databases">
        <authorList>
            <person name="Petersen C."/>
        </authorList>
    </citation>
    <scope>NUCLEOTIDE SEQUENCE</scope>
    <source>
        <strain evidence="2">IBT 21472</strain>
    </source>
</reference>
<proteinExistence type="predicted"/>
<dbReference type="AlphaFoldDB" id="A0A9W9Q5Q8"/>
<accession>A0A9W9Q5Q8</accession>
<keyword evidence="3" id="KW-1185">Reference proteome</keyword>
<feature type="compositionally biased region" description="Polar residues" evidence="1">
    <location>
        <begin position="76"/>
        <end position="112"/>
    </location>
</feature>
<reference evidence="2" key="2">
    <citation type="journal article" date="2023" name="IMA Fungus">
        <title>Comparative genomic study of the Penicillium genus elucidates a diverse pangenome and 15 lateral gene transfer events.</title>
        <authorList>
            <person name="Petersen C."/>
            <person name="Sorensen T."/>
            <person name="Nielsen M.R."/>
            <person name="Sondergaard T.E."/>
            <person name="Sorensen J.L."/>
            <person name="Fitzpatrick D.A."/>
            <person name="Frisvad J.C."/>
            <person name="Nielsen K.L."/>
        </authorList>
    </citation>
    <scope>NUCLEOTIDE SEQUENCE</scope>
    <source>
        <strain evidence="2">IBT 21472</strain>
    </source>
</reference>
<feature type="region of interest" description="Disordered" evidence="1">
    <location>
        <begin position="67"/>
        <end position="112"/>
    </location>
</feature>
<gene>
    <name evidence="2" type="ORF">N7476_003499</name>
</gene>
<evidence type="ECO:0000313" key="2">
    <source>
        <dbReference type="EMBL" id="KAJ5324899.1"/>
    </source>
</evidence>
<dbReference type="OrthoDB" id="5408734at2759"/>
<evidence type="ECO:0000256" key="1">
    <source>
        <dbReference type="SAM" id="MobiDB-lite"/>
    </source>
</evidence>
<sequence>MSDMEQEWKPKARPQSTMAQAFSTALDSAFSLDSDVNNLSLSIDQKKQQMMIQSRELEALQRRIRETEERLKRQSVYGTSSQTNRGEAQTVAPSGKTTVPEQPQEEQTANKS</sequence>
<evidence type="ECO:0000313" key="3">
    <source>
        <dbReference type="Proteomes" id="UP001147746"/>
    </source>
</evidence>
<name>A0A9W9Q5Q8_9EURO</name>